<proteinExistence type="inferred from homology"/>
<keyword evidence="2 10" id="KW-0690">Ribosome biogenesis</keyword>
<feature type="compositionally biased region" description="Basic and acidic residues" evidence="11">
    <location>
        <begin position="331"/>
        <end position="359"/>
    </location>
</feature>
<evidence type="ECO:0000256" key="5">
    <source>
        <dbReference type="ARBA" id="ARBA00022741"/>
    </source>
</evidence>
<dbReference type="PROSITE" id="PS50936">
    <property type="entry name" value="ENGC_GTPASE"/>
    <property type="match status" value="1"/>
</dbReference>
<dbReference type="PROSITE" id="PS51721">
    <property type="entry name" value="G_CP"/>
    <property type="match status" value="1"/>
</dbReference>
<evidence type="ECO:0000313" key="15">
    <source>
        <dbReference type="Proteomes" id="UP000249260"/>
    </source>
</evidence>
<dbReference type="AlphaFoldDB" id="A0A328U3Z0"/>
<evidence type="ECO:0000256" key="11">
    <source>
        <dbReference type="SAM" id="MobiDB-lite"/>
    </source>
</evidence>
<feature type="domain" description="EngC GTPase" evidence="12">
    <location>
        <begin position="124"/>
        <end position="271"/>
    </location>
</feature>
<feature type="binding site" evidence="10">
    <location>
        <begin position="163"/>
        <end position="166"/>
    </location>
    <ligand>
        <name>GTP</name>
        <dbReference type="ChEBI" id="CHEBI:37565"/>
    </ligand>
</feature>
<evidence type="ECO:0000256" key="8">
    <source>
        <dbReference type="ARBA" id="ARBA00022884"/>
    </source>
</evidence>
<keyword evidence="3 10" id="KW-0479">Metal-binding</keyword>
<dbReference type="EC" id="3.6.1.-" evidence="10"/>
<dbReference type="HAMAP" id="MF_01820">
    <property type="entry name" value="GTPase_RsgA"/>
    <property type="match status" value="1"/>
</dbReference>
<evidence type="ECO:0000256" key="2">
    <source>
        <dbReference type="ARBA" id="ARBA00022517"/>
    </source>
</evidence>
<dbReference type="SUPFAM" id="SSF52540">
    <property type="entry name" value="P-loop containing nucleoside triphosphate hydrolases"/>
    <property type="match status" value="1"/>
</dbReference>
<comment type="function">
    <text evidence="10">One of several proteins that assist in the late maturation steps of the functional core of the 30S ribosomal subunit. Helps release RbfA from mature subunits. May play a role in the assembly of ribosomal proteins into the subunit. Circularly permuted GTPase that catalyzes slow GTP hydrolysis, GTPase activity is stimulated by the 30S ribosomal subunit.</text>
</comment>
<evidence type="ECO:0000259" key="13">
    <source>
        <dbReference type="PROSITE" id="PS51721"/>
    </source>
</evidence>
<evidence type="ECO:0000256" key="10">
    <source>
        <dbReference type="HAMAP-Rule" id="MF_01820"/>
    </source>
</evidence>
<reference evidence="14 15" key="1">
    <citation type="submission" date="2018-06" db="EMBL/GenBank/DDBJ databases">
        <title>Paenibacillus montanisoli sp. nov., isolated from mountain area soil.</title>
        <authorList>
            <person name="Wu M."/>
        </authorList>
    </citation>
    <scope>NUCLEOTIDE SEQUENCE [LARGE SCALE GENOMIC DNA]</scope>
    <source>
        <strain evidence="14 15">RA17</strain>
    </source>
</reference>
<keyword evidence="9 10" id="KW-0342">GTP-binding</keyword>
<comment type="subunit">
    <text evidence="10">Monomer. Associates with 30S ribosomal subunit, binds 16S rRNA.</text>
</comment>
<feature type="region of interest" description="Disordered" evidence="11">
    <location>
        <begin position="331"/>
        <end position="371"/>
    </location>
</feature>
<dbReference type="RefSeq" id="WP_112884073.1">
    <property type="nucleotide sequence ID" value="NZ_QLUW01000003.1"/>
</dbReference>
<keyword evidence="8 10" id="KW-0694">RNA-binding</keyword>
<gene>
    <name evidence="10 14" type="primary">rsgA</name>
    <name evidence="14" type="ORF">DL346_18785</name>
</gene>
<dbReference type="InterPro" id="IPR030378">
    <property type="entry name" value="G_CP_dom"/>
</dbReference>
<comment type="cofactor">
    <cofactor evidence="10">
        <name>Zn(2+)</name>
        <dbReference type="ChEBI" id="CHEBI:29105"/>
    </cofactor>
    <text evidence="10">Binds 1 zinc ion per subunit.</text>
</comment>
<dbReference type="GO" id="GO:0042274">
    <property type="term" value="P:ribosomal small subunit biogenesis"/>
    <property type="evidence" value="ECO:0007669"/>
    <property type="project" value="UniProtKB-UniRule"/>
</dbReference>
<keyword evidence="15" id="KW-1185">Reference proteome</keyword>
<dbReference type="PANTHER" id="PTHR32120">
    <property type="entry name" value="SMALL RIBOSOMAL SUBUNIT BIOGENESIS GTPASE RSGA"/>
    <property type="match status" value="1"/>
</dbReference>
<keyword evidence="6 10" id="KW-0378">Hydrolase</keyword>
<feature type="binding site" evidence="10">
    <location>
        <position position="309"/>
    </location>
    <ligand>
        <name>Zn(2+)</name>
        <dbReference type="ChEBI" id="CHEBI:29105"/>
    </ligand>
</feature>
<keyword evidence="5 10" id="KW-0547">Nucleotide-binding</keyword>
<keyword evidence="4 10" id="KW-0699">rRNA-binding</keyword>
<dbReference type="InterPro" id="IPR004881">
    <property type="entry name" value="Ribosome_biogen_GTPase_RsgA"/>
</dbReference>
<protein>
    <recommendedName>
        <fullName evidence="10">Small ribosomal subunit biogenesis GTPase RsgA</fullName>
        <ecNumber evidence="10">3.6.1.-</ecNumber>
    </recommendedName>
</protein>
<evidence type="ECO:0000256" key="4">
    <source>
        <dbReference type="ARBA" id="ARBA00022730"/>
    </source>
</evidence>
<sequence>MNQQPVETISAGTLERYGWNDYWESCTASAAAGGGTDLEPARVVAQFTNRYRIMTAAGEYAAEVSGKFQFQAASRSEFPAVGDWVAVQTLPGEQRAVIHGVLPRRSAMIRRAAGSVPEEQVIGTNIDTLFIVNALNGDFNVRKIERYLVAAWESGATPVVLLTKADLCTDTARRVAEVEASAPGVPVHAVSAVTGEGRESLSPYLLQGRTIAVTGSSGVGKSTLLNWLAGGDLQRVQDIREDDARGRHTTTHRELFPLPGGVIMMDTPGMRELQLWESDDGWQEAFSDIEEIAAGCRFRDCRHAAEQGCAVKEALRSGALDARRYESYKKTGRELAHQMRKEQSVSKRQQKSADKRIEARASYVKHKPDMD</sequence>
<evidence type="ECO:0000259" key="12">
    <source>
        <dbReference type="PROSITE" id="PS50936"/>
    </source>
</evidence>
<dbReference type="CDD" id="cd01854">
    <property type="entry name" value="YjeQ_EngC"/>
    <property type="match status" value="1"/>
</dbReference>
<organism evidence="14 15">
    <name type="scientific">Paenibacillus montanisoli</name>
    <dbReference type="NCBI Taxonomy" id="2081970"/>
    <lineage>
        <taxon>Bacteria</taxon>
        <taxon>Bacillati</taxon>
        <taxon>Bacillota</taxon>
        <taxon>Bacilli</taxon>
        <taxon>Bacillales</taxon>
        <taxon>Paenibacillaceae</taxon>
        <taxon>Paenibacillus</taxon>
    </lineage>
</organism>
<dbReference type="GO" id="GO:0046872">
    <property type="term" value="F:metal ion binding"/>
    <property type="evidence" value="ECO:0007669"/>
    <property type="project" value="UniProtKB-KW"/>
</dbReference>
<comment type="subcellular location">
    <subcellularLocation>
        <location evidence="10">Cytoplasm</location>
    </subcellularLocation>
</comment>
<keyword evidence="1 10" id="KW-0963">Cytoplasm</keyword>
<dbReference type="InterPro" id="IPR027417">
    <property type="entry name" value="P-loop_NTPase"/>
</dbReference>
<feature type="binding site" evidence="10">
    <location>
        <begin position="215"/>
        <end position="223"/>
    </location>
    <ligand>
        <name>GTP</name>
        <dbReference type="ChEBI" id="CHEBI:37565"/>
    </ligand>
</feature>
<feature type="domain" description="CP-type G" evidence="13">
    <location>
        <begin position="118"/>
        <end position="273"/>
    </location>
</feature>
<dbReference type="PANTHER" id="PTHR32120:SF10">
    <property type="entry name" value="SMALL RIBOSOMAL SUBUNIT BIOGENESIS GTPASE RSGA"/>
    <property type="match status" value="1"/>
</dbReference>
<comment type="caution">
    <text evidence="14">The sequence shown here is derived from an EMBL/GenBank/DDBJ whole genome shotgun (WGS) entry which is preliminary data.</text>
</comment>
<dbReference type="Pfam" id="PF03193">
    <property type="entry name" value="RsgA_GTPase"/>
    <property type="match status" value="1"/>
</dbReference>
<evidence type="ECO:0000256" key="7">
    <source>
        <dbReference type="ARBA" id="ARBA00022833"/>
    </source>
</evidence>
<evidence type="ECO:0000256" key="3">
    <source>
        <dbReference type="ARBA" id="ARBA00022723"/>
    </source>
</evidence>
<evidence type="ECO:0000313" key="14">
    <source>
        <dbReference type="EMBL" id="RAP75615.1"/>
    </source>
</evidence>
<dbReference type="Gene3D" id="3.40.50.300">
    <property type="entry name" value="P-loop containing nucleotide triphosphate hydrolases"/>
    <property type="match status" value="1"/>
</dbReference>
<dbReference type="GO" id="GO:0005525">
    <property type="term" value="F:GTP binding"/>
    <property type="evidence" value="ECO:0007669"/>
    <property type="project" value="UniProtKB-UniRule"/>
</dbReference>
<dbReference type="GO" id="GO:0003924">
    <property type="term" value="F:GTPase activity"/>
    <property type="evidence" value="ECO:0007669"/>
    <property type="project" value="UniProtKB-UniRule"/>
</dbReference>
<evidence type="ECO:0000256" key="6">
    <source>
        <dbReference type="ARBA" id="ARBA00022801"/>
    </source>
</evidence>
<feature type="binding site" evidence="10">
    <location>
        <position position="303"/>
    </location>
    <ligand>
        <name>Zn(2+)</name>
        <dbReference type="ChEBI" id="CHEBI:29105"/>
    </ligand>
</feature>
<dbReference type="Proteomes" id="UP000249260">
    <property type="component" value="Unassembled WGS sequence"/>
</dbReference>
<evidence type="ECO:0000256" key="9">
    <source>
        <dbReference type="ARBA" id="ARBA00023134"/>
    </source>
</evidence>
<feature type="binding site" evidence="10">
    <location>
        <position position="301"/>
    </location>
    <ligand>
        <name>Zn(2+)</name>
        <dbReference type="ChEBI" id="CHEBI:29105"/>
    </ligand>
</feature>
<dbReference type="EMBL" id="QLUW01000003">
    <property type="protein sequence ID" value="RAP75615.1"/>
    <property type="molecule type" value="Genomic_DNA"/>
</dbReference>
<dbReference type="GO" id="GO:0019843">
    <property type="term" value="F:rRNA binding"/>
    <property type="evidence" value="ECO:0007669"/>
    <property type="project" value="UniProtKB-KW"/>
</dbReference>
<feature type="binding site" evidence="10">
    <location>
        <position position="296"/>
    </location>
    <ligand>
        <name>Zn(2+)</name>
        <dbReference type="ChEBI" id="CHEBI:29105"/>
    </ligand>
</feature>
<accession>A0A328U3Z0</accession>
<name>A0A328U3Z0_9BACL</name>
<dbReference type="Gene3D" id="1.10.40.50">
    <property type="entry name" value="Probable gtpase engc, domain 3"/>
    <property type="match status" value="1"/>
</dbReference>
<evidence type="ECO:0000256" key="1">
    <source>
        <dbReference type="ARBA" id="ARBA00022490"/>
    </source>
</evidence>
<dbReference type="OrthoDB" id="9809485at2"/>
<dbReference type="NCBIfam" id="TIGR00157">
    <property type="entry name" value="ribosome small subunit-dependent GTPase A"/>
    <property type="match status" value="1"/>
</dbReference>
<dbReference type="InterPro" id="IPR010914">
    <property type="entry name" value="RsgA_GTPase_dom"/>
</dbReference>
<keyword evidence="7 10" id="KW-0862">Zinc</keyword>
<dbReference type="GO" id="GO:0005737">
    <property type="term" value="C:cytoplasm"/>
    <property type="evidence" value="ECO:0007669"/>
    <property type="project" value="UniProtKB-SubCell"/>
</dbReference>
<comment type="similarity">
    <text evidence="10">Belongs to the TRAFAC class YlqF/YawG GTPase family. RsgA subfamily.</text>
</comment>